<keyword evidence="3" id="KW-1185">Reference proteome</keyword>
<dbReference type="RefSeq" id="WP_272086442.1">
    <property type="nucleotide sequence ID" value="NZ_JAQNDL010000001.1"/>
</dbReference>
<organism evidence="2 3">
    <name type="scientific">Nannocystis bainbridge</name>
    <dbReference type="NCBI Taxonomy" id="2995303"/>
    <lineage>
        <taxon>Bacteria</taxon>
        <taxon>Pseudomonadati</taxon>
        <taxon>Myxococcota</taxon>
        <taxon>Polyangia</taxon>
        <taxon>Nannocystales</taxon>
        <taxon>Nannocystaceae</taxon>
        <taxon>Nannocystis</taxon>
    </lineage>
</organism>
<sequence>MESRNNIPGLALLALSFTGCAGGDPAPDPIIGDWRAIQVDGAKQPSTESYGGEPFLRGTQLRIGDDLAGELALYRTADYDGIDYDGERVADLVVVASGAPKYRIEVGHDFFDGDGDESSPAEPITGYADTEYGDTEDPGGADDGALAEDDDLAGVRPLKLPGAPALAPAATVFACDLAGDTLTCDREGADDKKHWVFARIRPEDEV</sequence>
<proteinExistence type="predicted"/>
<dbReference type="PROSITE" id="PS51257">
    <property type="entry name" value="PROKAR_LIPOPROTEIN"/>
    <property type="match status" value="1"/>
</dbReference>
<gene>
    <name evidence="2" type="ORF">POL25_13725</name>
</gene>
<feature type="compositionally biased region" description="Acidic residues" evidence="1">
    <location>
        <begin position="131"/>
        <end position="145"/>
    </location>
</feature>
<feature type="region of interest" description="Disordered" evidence="1">
    <location>
        <begin position="110"/>
        <end position="145"/>
    </location>
</feature>
<dbReference type="Proteomes" id="UP001221686">
    <property type="component" value="Unassembled WGS sequence"/>
</dbReference>
<name>A0ABT5DZT0_9BACT</name>
<evidence type="ECO:0008006" key="4">
    <source>
        <dbReference type="Google" id="ProtNLM"/>
    </source>
</evidence>
<evidence type="ECO:0000313" key="2">
    <source>
        <dbReference type="EMBL" id="MDC0717961.1"/>
    </source>
</evidence>
<comment type="caution">
    <text evidence="2">The sequence shown here is derived from an EMBL/GenBank/DDBJ whole genome shotgun (WGS) entry which is preliminary data.</text>
</comment>
<dbReference type="EMBL" id="JAQNDL010000001">
    <property type="protein sequence ID" value="MDC0717961.1"/>
    <property type="molecule type" value="Genomic_DNA"/>
</dbReference>
<accession>A0ABT5DZT0</accession>
<evidence type="ECO:0000256" key="1">
    <source>
        <dbReference type="SAM" id="MobiDB-lite"/>
    </source>
</evidence>
<reference evidence="2 3" key="1">
    <citation type="submission" date="2022-11" db="EMBL/GenBank/DDBJ databases">
        <title>Minimal conservation of predation-associated metabolite biosynthetic gene clusters underscores biosynthetic potential of Myxococcota including descriptions for ten novel species: Archangium lansinium sp. nov., Myxococcus landrumus sp. nov., Nannocystis bai.</title>
        <authorList>
            <person name="Ahearne A."/>
            <person name="Stevens C."/>
            <person name="Dowd S."/>
        </authorList>
    </citation>
    <scope>NUCLEOTIDE SEQUENCE [LARGE SCALE GENOMIC DNA]</scope>
    <source>
        <strain evidence="2 3">BB15-2</strain>
    </source>
</reference>
<evidence type="ECO:0000313" key="3">
    <source>
        <dbReference type="Proteomes" id="UP001221686"/>
    </source>
</evidence>
<protein>
    <recommendedName>
        <fullName evidence="4">Lipoprotein</fullName>
    </recommendedName>
</protein>